<evidence type="ECO:0000313" key="3">
    <source>
        <dbReference type="EMBL" id="MBC8542301.1"/>
    </source>
</evidence>
<gene>
    <name evidence="3" type="ORF">H8730_01905</name>
</gene>
<evidence type="ECO:0000256" key="1">
    <source>
        <dbReference type="ARBA" id="ARBA00004976"/>
    </source>
</evidence>
<dbReference type="AlphaFoldDB" id="A0A926I0U9"/>
<dbReference type="GO" id="GO:0015969">
    <property type="term" value="P:guanosine tetraphosphate metabolic process"/>
    <property type="evidence" value="ECO:0007669"/>
    <property type="project" value="InterPro"/>
</dbReference>
<dbReference type="InterPro" id="IPR007685">
    <property type="entry name" value="RelA_SpoT"/>
</dbReference>
<organism evidence="3 4">
    <name type="scientific">Bianquea renquensis</name>
    <dbReference type="NCBI Taxonomy" id="2763661"/>
    <lineage>
        <taxon>Bacteria</taxon>
        <taxon>Bacillati</taxon>
        <taxon>Bacillota</taxon>
        <taxon>Clostridia</taxon>
        <taxon>Eubacteriales</taxon>
        <taxon>Bianqueaceae</taxon>
        <taxon>Bianquea</taxon>
    </lineage>
</organism>
<dbReference type="Gene3D" id="3.30.460.10">
    <property type="entry name" value="Beta Polymerase, domain 2"/>
    <property type="match status" value="1"/>
</dbReference>
<comment type="pathway">
    <text evidence="1">Purine metabolism; ppGpp biosynthesis; ppGpp from GTP: step 1/2.</text>
</comment>
<reference evidence="3" key="1">
    <citation type="submission" date="2020-08" db="EMBL/GenBank/DDBJ databases">
        <title>Genome public.</title>
        <authorList>
            <person name="Liu C."/>
            <person name="Sun Q."/>
        </authorList>
    </citation>
    <scope>NUCLEOTIDE SEQUENCE</scope>
    <source>
        <strain evidence="3">NSJ-32</strain>
    </source>
</reference>
<dbReference type="SUPFAM" id="SSF81301">
    <property type="entry name" value="Nucleotidyltransferase"/>
    <property type="match status" value="1"/>
</dbReference>
<proteinExistence type="predicted"/>
<dbReference type="Pfam" id="PF04607">
    <property type="entry name" value="RelA_SpoT"/>
    <property type="match status" value="1"/>
</dbReference>
<dbReference type="RefSeq" id="WP_177719651.1">
    <property type="nucleotide sequence ID" value="NZ_JACRSQ010000002.1"/>
</dbReference>
<protein>
    <recommendedName>
        <fullName evidence="2">RelA/SpoT domain-containing protein</fullName>
    </recommendedName>
</protein>
<evidence type="ECO:0000259" key="2">
    <source>
        <dbReference type="SMART" id="SM00954"/>
    </source>
</evidence>
<dbReference type="PANTHER" id="PTHR41773">
    <property type="entry name" value="GTP PYROPHOSPHATASE-RELATED"/>
    <property type="match status" value="1"/>
</dbReference>
<dbReference type="InterPro" id="IPR043519">
    <property type="entry name" value="NT_sf"/>
</dbReference>
<sequence length="464" mass="54658">MKNTQLPIFDYIDEVIAIREAKEPIYRRAAQDLADFFRSSLFTKVQDEILEIRTRVKALDSLREKIIRKKFYKQFNRPEDVLLNLSDLIGVRIQCRFKIEEEEIFSFLKEVMTEVGSDGLYYSRTNPAVRLELAQDQPQVQTNGFTIYRIDGFYAVGEEVVRFELQIKSMVSDFWGDIEHKLIYKNNNYLMMDQFLKELMSSVYESLSVTDRQLYLINDRLGGGSNAYVGAERESMKALIAKTLNDLFVEKMDTSMGFTVDFKETCEIISIYYMVCRNVENQEDFSKAFLELFQRLKTIQKQDISFREPISMEGEFRPWNRFSKILGERLLALINQDFEWNLFFRILFLIEPGNNMEDFCVFLHVMQDQTLSLLMESELNDRLVDRLGASAAQRFHQEVEEICAYVLTDLEDIRIIYTRNVNQVRDVFLQFVSEILDNPDSVEEWKGDKESVLERLEQAIRGIF</sequence>
<dbReference type="Proteomes" id="UP000657006">
    <property type="component" value="Unassembled WGS sequence"/>
</dbReference>
<accession>A0A926I0U9</accession>
<dbReference type="PANTHER" id="PTHR41773:SF1">
    <property type="entry name" value="RELA_SPOT DOMAIN-CONTAINING PROTEIN"/>
    <property type="match status" value="1"/>
</dbReference>
<name>A0A926I0U9_9FIRM</name>
<evidence type="ECO:0000313" key="4">
    <source>
        <dbReference type="Proteomes" id="UP000657006"/>
    </source>
</evidence>
<dbReference type="SMART" id="SM00954">
    <property type="entry name" value="RelA_SpoT"/>
    <property type="match status" value="1"/>
</dbReference>
<dbReference type="EMBL" id="JACRSQ010000002">
    <property type="protein sequence ID" value="MBC8542301.1"/>
    <property type="molecule type" value="Genomic_DNA"/>
</dbReference>
<keyword evidence="4" id="KW-1185">Reference proteome</keyword>
<comment type="caution">
    <text evidence="3">The sequence shown here is derived from an EMBL/GenBank/DDBJ whole genome shotgun (WGS) entry which is preliminary data.</text>
</comment>
<feature type="domain" description="RelA/SpoT" evidence="2">
    <location>
        <begin position="54"/>
        <end position="190"/>
    </location>
</feature>